<proteinExistence type="predicted"/>
<name>A0A150GCH7_GONPE</name>
<organism evidence="3 4">
    <name type="scientific">Gonium pectorale</name>
    <name type="common">Green alga</name>
    <dbReference type="NCBI Taxonomy" id="33097"/>
    <lineage>
        <taxon>Eukaryota</taxon>
        <taxon>Viridiplantae</taxon>
        <taxon>Chlorophyta</taxon>
        <taxon>core chlorophytes</taxon>
        <taxon>Chlorophyceae</taxon>
        <taxon>CS clade</taxon>
        <taxon>Chlamydomonadales</taxon>
        <taxon>Volvocaceae</taxon>
        <taxon>Gonium</taxon>
    </lineage>
</organism>
<comment type="caution">
    <text evidence="3">The sequence shown here is derived from an EMBL/GenBank/DDBJ whole genome shotgun (WGS) entry which is preliminary data.</text>
</comment>
<reference evidence="4" key="1">
    <citation type="journal article" date="2016" name="Nat. Commun.">
        <title>The Gonium pectorale genome demonstrates co-option of cell cycle regulation during the evolution of multicellularity.</title>
        <authorList>
            <person name="Hanschen E.R."/>
            <person name="Marriage T.N."/>
            <person name="Ferris P.J."/>
            <person name="Hamaji T."/>
            <person name="Toyoda A."/>
            <person name="Fujiyama A."/>
            <person name="Neme R."/>
            <person name="Noguchi H."/>
            <person name="Minakuchi Y."/>
            <person name="Suzuki M."/>
            <person name="Kawai-Toyooka H."/>
            <person name="Smith D.R."/>
            <person name="Sparks H."/>
            <person name="Anderson J."/>
            <person name="Bakaric R."/>
            <person name="Luria V."/>
            <person name="Karger A."/>
            <person name="Kirschner M.W."/>
            <person name="Durand P.M."/>
            <person name="Michod R.E."/>
            <person name="Nozaki H."/>
            <person name="Olson B.J."/>
        </authorList>
    </citation>
    <scope>NUCLEOTIDE SEQUENCE [LARGE SCALE GENOMIC DNA]</scope>
    <source>
        <strain evidence="4">NIES-2863</strain>
    </source>
</reference>
<accession>A0A150GCH7</accession>
<keyword evidence="1" id="KW-0175">Coiled coil</keyword>
<dbReference type="Proteomes" id="UP000075714">
    <property type="component" value="Unassembled WGS sequence"/>
</dbReference>
<dbReference type="AlphaFoldDB" id="A0A150GCH7"/>
<feature type="region of interest" description="Disordered" evidence="2">
    <location>
        <begin position="1"/>
        <end position="105"/>
    </location>
</feature>
<gene>
    <name evidence="3" type="ORF">GPECTOR_35g911</name>
</gene>
<dbReference type="OrthoDB" id="551883at2759"/>
<evidence type="ECO:0000256" key="2">
    <source>
        <dbReference type="SAM" id="MobiDB-lite"/>
    </source>
</evidence>
<feature type="region of interest" description="Disordered" evidence="2">
    <location>
        <begin position="233"/>
        <end position="335"/>
    </location>
</feature>
<evidence type="ECO:0000313" key="4">
    <source>
        <dbReference type="Proteomes" id="UP000075714"/>
    </source>
</evidence>
<sequence>MSGAERAPREEQEEEQQKQQAAPSARLDRRVSFPSASTASSGLPLDRASGRQDMAGPGPGSLAGASPFQRSSLPDMARAAAPAFEPMPVLPPPRALSLPSVRPEPLSRALDTSALAHLPTDDSLGSLRERAQLALRAAAAAGEASQRAAAYAAAASSAASRAAEAAERAASAATIAQAGLENAAESAIMAAEARVAQASEAAKEAEVRAASAAAHATAYQDISQSQADIAERAAIVQRPAPSGPLSQLQQLWRSASSAFSQGQGHQQQGSSQAAANAPSASTSAQDGGRAEPDRSAAVASSSQATSPHTGSSPAESIGSTVKGILSWLGQGDGGR</sequence>
<feature type="compositionally biased region" description="Basic and acidic residues" evidence="2">
    <location>
        <begin position="1"/>
        <end position="10"/>
    </location>
</feature>
<feature type="coiled-coil region" evidence="1">
    <location>
        <begin position="181"/>
        <end position="208"/>
    </location>
</feature>
<feature type="compositionally biased region" description="Low complexity" evidence="2">
    <location>
        <begin position="295"/>
        <end position="306"/>
    </location>
</feature>
<keyword evidence="4" id="KW-1185">Reference proteome</keyword>
<protein>
    <submittedName>
        <fullName evidence="3">Uncharacterized protein</fullName>
    </submittedName>
</protein>
<evidence type="ECO:0000256" key="1">
    <source>
        <dbReference type="SAM" id="Coils"/>
    </source>
</evidence>
<feature type="compositionally biased region" description="Polar residues" evidence="2">
    <location>
        <begin position="307"/>
        <end position="319"/>
    </location>
</feature>
<feature type="compositionally biased region" description="Polar residues" evidence="2">
    <location>
        <begin position="244"/>
        <end position="253"/>
    </location>
</feature>
<evidence type="ECO:0000313" key="3">
    <source>
        <dbReference type="EMBL" id="KXZ47473.1"/>
    </source>
</evidence>
<dbReference type="EMBL" id="LSYV01000036">
    <property type="protein sequence ID" value="KXZ47473.1"/>
    <property type="molecule type" value="Genomic_DNA"/>
</dbReference>
<feature type="compositionally biased region" description="Low complexity" evidence="2">
    <location>
        <begin position="254"/>
        <end position="285"/>
    </location>
</feature>